<gene>
    <name evidence="2" type="ORF">IZ6_23830</name>
</gene>
<evidence type="ECO:0000256" key="1">
    <source>
        <dbReference type="SAM" id="Phobius"/>
    </source>
</evidence>
<accession>A0A6S6QYI7</accession>
<evidence type="ECO:0008006" key="4">
    <source>
        <dbReference type="Google" id="ProtNLM"/>
    </source>
</evidence>
<keyword evidence="1" id="KW-0812">Transmembrane</keyword>
<protein>
    <recommendedName>
        <fullName evidence="4">Protoheme IX farnesyltransferase</fullName>
    </recommendedName>
</protein>
<dbReference type="RefSeq" id="WP_222875278.1">
    <property type="nucleotide sequence ID" value="NZ_AP023361.1"/>
</dbReference>
<proteinExistence type="predicted"/>
<evidence type="ECO:0000313" key="3">
    <source>
        <dbReference type="Proteomes" id="UP000515317"/>
    </source>
</evidence>
<feature type="transmembrane region" description="Helical" evidence="1">
    <location>
        <begin position="21"/>
        <end position="40"/>
    </location>
</feature>
<dbReference type="EMBL" id="AP023361">
    <property type="protein sequence ID" value="BCJ91648.1"/>
    <property type="molecule type" value="Genomic_DNA"/>
</dbReference>
<dbReference type="Proteomes" id="UP000515317">
    <property type="component" value="Chromosome"/>
</dbReference>
<dbReference type="KEGG" id="tso:IZ6_23830"/>
<evidence type="ECO:0000313" key="2">
    <source>
        <dbReference type="EMBL" id="BCJ91648.1"/>
    </source>
</evidence>
<keyword evidence="1" id="KW-0472">Membrane</keyword>
<reference evidence="2 3" key="1">
    <citation type="submission" date="2020-08" db="EMBL/GenBank/DDBJ databases">
        <title>Genome sequence of Rhizobiales bacterium strain IZ6.</title>
        <authorList>
            <person name="Nakai R."/>
            <person name="Naganuma T."/>
        </authorList>
    </citation>
    <scope>NUCLEOTIDE SEQUENCE [LARGE SCALE GENOMIC DNA]</scope>
    <source>
        <strain evidence="2 3">IZ6</strain>
    </source>
</reference>
<sequence length="51" mass="5641">MAEKGIVLTEEQKRRRRARNIAVACALAGLVVLFYLLTVFKLGGNVANRPI</sequence>
<organism evidence="2 3">
    <name type="scientific">Terrihabitans soli</name>
    <dbReference type="NCBI Taxonomy" id="708113"/>
    <lineage>
        <taxon>Bacteria</taxon>
        <taxon>Pseudomonadati</taxon>
        <taxon>Pseudomonadota</taxon>
        <taxon>Alphaproteobacteria</taxon>
        <taxon>Hyphomicrobiales</taxon>
        <taxon>Terrihabitans</taxon>
    </lineage>
</organism>
<name>A0A6S6QYI7_9HYPH</name>
<dbReference type="AlphaFoldDB" id="A0A6S6QYI7"/>
<keyword evidence="1" id="KW-1133">Transmembrane helix</keyword>
<keyword evidence="3" id="KW-1185">Reference proteome</keyword>